<proteinExistence type="predicted"/>
<gene>
    <name evidence="2" type="ORF">JQ615_26530</name>
</gene>
<dbReference type="EMBL" id="JAFCJH010000032">
    <property type="protein sequence ID" value="MBR0798950.1"/>
    <property type="molecule type" value="Genomic_DNA"/>
</dbReference>
<organism evidence="2 3">
    <name type="scientific">Bradyrhizobium jicamae</name>
    <dbReference type="NCBI Taxonomy" id="280332"/>
    <lineage>
        <taxon>Bacteria</taxon>
        <taxon>Pseudomonadati</taxon>
        <taxon>Pseudomonadota</taxon>
        <taxon>Alphaproteobacteria</taxon>
        <taxon>Hyphomicrobiales</taxon>
        <taxon>Nitrobacteraceae</taxon>
        <taxon>Bradyrhizobium</taxon>
    </lineage>
</organism>
<feature type="region of interest" description="Disordered" evidence="1">
    <location>
        <begin position="1"/>
        <end position="32"/>
    </location>
</feature>
<accession>A0ABS5FQ82</accession>
<evidence type="ECO:0000313" key="3">
    <source>
        <dbReference type="Proteomes" id="UP001315278"/>
    </source>
</evidence>
<protein>
    <recommendedName>
        <fullName evidence="4">Terminase</fullName>
    </recommendedName>
</protein>
<evidence type="ECO:0000256" key="1">
    <source>
        <dbReference type="SAM" id="MobiDB-lite"/>
    </source>
</evidence>
<keyword evidence="3" id="KW-1185">Reference proteome</keyword>
<name>A0ABS5FQ82_9BRAD</name>
<evidence type="ECO:0008006" key="4">
    <source>
        <dbReference type="Google" id="ProtNLM"/>
    </source>
</evidence>
<comment type="caution">
    <text evidence="2">The sequence shown here is derived from an EMBL/GenBank/DDBJ whole genome shotgun (WGS) entry which is preliminary data.</text>
</comment>
<sequence>MARGADQRKRSNKEAALQALKTSPRGRPSSFKPEYTRQVEKLCKLGTTDRDLCLFFNVSHQTVENWKKTHPEFFLALMKGKQEADANVTEAMYKNATGYDYYEEQAVKLRETSYADGKVSKVREYVQRVKLKRHQPADTTAQIFWSKNRRPDLWRDVKKIDSEPELVKQTYSGDEVLAKLRERGFVELEGEYTLVGEQDKSNPAEAPPPATSMLEQSSILKRIFPEGS</sequence>
<reference evidence="3" key="1">
    <citation type="journal article" date="2021" name="ISME J.">
        <title>Evolutionary origin and ecological implication of a unique nif island in free-living Bradyrhizobium lineages.</title>
        <authorList>
            <person name="Tao J."/>
        </authorList>
    </citation>
    <scope>NUCLEOTIDE SEQUENCE [LARGE SCALE GENOMIC DNA]</scope>
    <source>
        <strain evidence="3">SZCCT0434</strain>
    </source>
</reference>
<feature type="compositionally biased region" description="Basic and acidic residues" evidence="1">
    <location>
        <begin position="1"/>
        <end position="13"/>
    </location>
</feature>
<dbReference type="Proteomes" id="UP001315278">
    <property type="component" value="Unassembled WGS sequence"/>
</dbReference>
<evidence type="ECO:0000313" key="2">
    <source>
        <dbReference type="EMBL" id="MBR0798950.1"/>
    </source>
</evidence>
<feature type="region of interest" description="Disordered" evidence="1">
    <location>
        <begin position="196"/>
        <end position="218"/>
    </location>
</feature>
<dbReference type="RefSeq" id="WP_212493979.1">
    <property type="nucleotide sequence ID" value="NZ_JAFCJH010000032.1"/>
</dbReference>